<dbReference type="AlphaFoldDB" id="A0A0J5V8P5"/>
<evidence type="ECO:0000313" key="2">
    <source>
        <dbReference type="EMBL" id="KON84977.1"/>
    </source>
</evidence>
<dbReference type="InterPro" id="IPR011051">
    <property type="entry name" value="RmlC_Cupin_sf"/>
</dbReference>
<dbReference type="GO" id="GO:0003677">
    <property type="term" value="F:DNA binding"/>
    <property type="evidence" value="ECO:0007669"/>
    <property type="project" value="UniProtKB-KW"/>
</dbReference>
<dbReference type="CDD" id="cd02209">
    <property type="entry name" value="cupin_XRE_C"/>
    <property type="match status" value="1"/>
</dbReference>
<protein>
    <submittedName>
        <fullName evidence="2">Uncharacterized protein</fullName>
    </submittedName>
</protein>
<dbReference type="Pfam" id="PF01381">
    <property type="entry name" value="HTH_3"/>
    <property type="match status" value="1"/>
</dbReference>
<dbReference type="Gene3D" id="1.10.260.40">
    <property type="entry name" value="lambda repressor-like DNA-binding domains"/>
    <property type="match status" value="1"/>
</dbReference>
<gene>
    <name evidence="2" type="ORF">AF331_13330</name>
</gene>
<accession>A0A0J5V8P5</accession>
<dbReference type="InterPro" id="IPR010982">
    <property type="entry name" value="Lambda_DNA-bd_dom_sf"/>
</dbReference>
<dbReference type="Pfam" id="PF07883">
    <property type="entry name" value="Cupin_2"/>
    <property type="match status" value="1"/>
</dbReference>
<dbReference type="PROSITE" id="PS50943">
    <property type="entry name" value="HTH_CROC1"/>
    <property type="match status" value="1"/>
</dbReference>
<comment type="caution">
    <text evidence="2">The sequence shown here is derived from an EMBL/GenBank/DDBJ whole genome shotgun (WGS) entry which is preliminary data.</text>
</comment>
<name>A0A0J5V8P5_9BACI</name>
<dbReference type="InterPro" id="IPR013096">
    <property type="entry name" value="Cupin_2"/>
</dbReference>
<dbReference type="OrthoDB" id="34624at2"/>
<dbReference type="GO" id="GO:0003700">
    <property type="term" value="F:DNA-binding transcription factor activity"/>
    <property type="evidence" value="ECO:0007669"/>
    <property type="project" value="TreeGrafter"/>
</dbReference>
<dbReference type="Gene3D" id="2.60.120.10">
    <property type="entry name" value="Jelly Rolls"/>
    <property type="match status" value="1"/>
</dbReference>
<dbReference type="InterPro" id="IPR001387">
    <property type="entry name" value="Cro/C1-type_HTH"/>
</dbReference>
<proteinExistence type="predicted"/>
<keyword evidence="1" id="KW-0238">DNA-binding</keyword>
<dbReference type="InterPro" id="IPR050807">
    <property type="entry name" value="TransReg_Diox_bact_type"/>
</dbReference>
<dbReference type="CDD" id="cd00093">
    <property type="entry name" value="HTH_XRE"/>
    <property type="match status" value="1"/>
</dbReference>
<reference evidence="3" key="1">
    <citation type="submission" date="2015-07" db="EMBL/GenBank/DDBJ databases">
        <title>Fjat-14235 jcm11544.</title>
        <authorList>
            <person name="Liu B."/>
            <person name="Wang J."/>
            <person name="Zhu Y."/>
            <person name="Liu G."/>
            <person name="Chen Q."/>
            <person name="Chen Z."/>
            <person name="Lan J."/>
            <person name="Che J."/>
            <person name="Ge C."/>
            <person name="Shi H."/>
            <person name="Pan Z."/>
            <person name="Liu X."/>
        </authorList>
    </citation>
    <scope>NUCLEOTIDE SEQUENCE [LARGE SCALE GENOMIC DNA]</scope>
    <source>
        <strain evidence="3">JCM 11544</strain>
    </source>
</reference>
<dbReference type="RefSeq" id="WP_048016007.1">
    <property type="nucleotide sequence ID" value="NZ_CAXQIX010000015.1"/>
</dbReference>
<dbReference type="EMBL" id="LGUE01000004">
    <property type="protein sequence ID" value="KON84977.1"/>
    <property type="molecule type" value="Genomic_DNA"/>
</dbReference>
<dbReference type="Proteomes" id="UP000037405">
    <property type="component" value="Unassembled WGS sequence"/>
</dbReference>
<dbReference type="PANTHER" id="PTHR46797">
    <property type="entry name" value="HTH-TYPE TRANSCRIPTIONAL REGULATOR"/>
    <property type="match status" value="1"/>
</dbReference>
<dbReference type="InterPro" id="IPR014710">
    <property type="entry name" value="RmlC-like_jellyroll"/>
</dbReference>
<dbReference type="SMART" id="SM00530">
    <property type="entry name" value="HTH_XRE"/>
    <property type="match status" value="1"/>
</dbReference>
<evidence type="ECO:0000256" key="1">
    <source>
        <dbReference type="ARBA" id="ARBA00023125"/>
    </source>
</evidence>
<evidence type="ECO:0000313" key="3">
    <source>
        <dbReference type="Proteomes" id="UP000037405"/>
    </source>
</evidence>
<dbReference type="SUPFAM" id="SSF47413">
    <property type="entry name" value="lambda repressor-like DNA-binding domains"/>
    <property type="match status" value="1"/>
</dbReference>
<dbReference type="PANTHER" id="PTHR46797:SF19">
    <property type="entry name" value="BLL2473 PROTEIN"/>
    <property type="match status" value="1"/>
</dbReference>
<dbReference type="PATRIC" id="fig|189381.11.peg.2408"/>
<organism evidence="2 3">
    <name type="scientific">Rossellomorea marisflavi</name>
    <dbReference type="NCBI Taxonomy" id="189381"/>
    <lineage>
        <taxon>Bacteria</taxon>
        <taxon>Bacillati</taxon>
        <taxon>Bacillota</taxon>
        <taxon>Bacilli</taxon>
        <taxon>Bacillales</taxon>
        <taxon>Bacillaceae</taxon>
        <taxon>Rossellomorea</taxon>
    </lineage>
</organism>
<keyword evidence="3" id="KW-1185">Reference proteome</keyword>
<dbReference type="STRING" id="189381.GCA_900166615_01250"/>
<dbReference type="GO" id="GO:0005829">
    <property type="term" value="C:cytosol"/>
    <property type="evidence" value="ECO:0007669"/>
    <property type="project" value="TreeGrafter"/>
</dbReference>
<dbReference type="SUPFAM" id="SSF51182">
    <property type="entry name" value="RmlC-like cupins"/>
    <property type="match status" value="1"/>
</dbReference>
<sequence>MEQDELAKKITQLRKEAGRTQTQLAQDAGLTTSMLNQIEKGKATPSIQSLKSIAKALDTPVFTFLMEQHDASELIVRKEERKQMMIDGIHYELVSPDFTSTLVTAIMRLSAGAASSDSPLSHRGEEVAFVMQGPIELTLEGTTHILQAGDSVKIPPFAEHMYRNTSQEEVSILFSVTPPAF</sequence>